<feature type="compositionally biased region" description="Polar residues" evidence="1">
    <location>
        <begin position="1"/>
        <end position="10"/>
    </location>
</feature>
<proteinExistence type="predicted"/>
<accession>A0A4Y7JAD9</accession>
<reference evidence="2 3" key="1">
    <citation type="journal article" date="2018" name="Science">
        <title>The opium poppy genome and morphinan production.</title>
        <authorList>
            <person name="Guo L."/>
            <person name="Winzer T."/>
            <person name="Yang X."/>
            <person name="Li Y."/>
            <person name="Ning Z."/>
            <person name="He Z."/>
            <person name="Teodor R."/>
            <person name="Lu Y."/>
            <person name="Bowser T.A."/>
            <person name="Graham I.A."/>
            <person name="Ye K."/>
        </authorList>
    </citation>
    <scope>NUCLEOTIDE SEQUENCE [LARGE SCALE GENOMIC DNA]</scope>
    <source>
        <strain evidence="3">cv. HN1</strain>
        <tissue evidence="2">Leaves</tissue>
    </source>
</reference>
<feature type="region of interest" description="Disordered" evidence="1">
    <location>
        <begin position="1"/>
        <end position="20"/>
    </location>
</feature>
<name>A0A4Y7JAD9_PAPSO</name>
<sequence>METHFLSSSVKKSKTEINSEDSSISVMICGIWLRREGSLCLKQVERGTRRSVVCEAASAKKAEKNGGDGSARFGGTRGGSPGQSGEDKGGAPAECQPQFKNLCVPAHCPIIEI</sequence>
<protein>
    <submittedName>
        <fullName evidence="2">Uncharacterized protein</fullName>
    </submittedName>
</protein>
<gene>
    <name evidence="2" type="ORF">C5167_015450</name>
</gene>
<evidence type="ECO:0000313" key="3">
    <source>
        <dbReference type="Proteomes" id="UP000316621"/>
    </source>
</evidence>
<feature type="region of interest" description="Disordered" evidence="1">
    <location>
        <begin position="59"/>
        <end position="93"/>
    </location>
</feature>
<evidence type="ECO:0000313" key="2">
    <source>
        <dbReference type="EMBL" id="RZC56585.1"/>
    </source>
</evidence>
<dbReference type="Proteomes" id="UP000316621">
    <property type="component" value="Chromosome 3"/>
</dbReference>
<dbReference type="Gramene" id="RZC56585">
    <property type="protein sequence ID" value="RZC56585"/>
    <property type="gene ID" value="C5167_015450"/>
</dbReference>
<organism evidence="2 3">
    <name type="scientific">Papaver somniferum</name>
    <name type="common">Opium poppy</name>
    <dbReference type="NCBI Taxonomy" id="3469"/>
    <lineage>
        <taxon>Eukaryota</taxon>
        <taxon>Viridiplantae</taxon>
        <taxon>Streptophyta</taxon>
        <taxon>Embryophyta</taxon>
        <taxon>Tracheophyta</taxon>
        <taxon>Spermatophyta</taxon>
        <taxon>Magnoliopsida</taxon>
        <taxon>Ranunculales</taxon>
        <taxon>Papaveraceae</taxon>
        <taxon>Papaveroideae</taxon>
        <taxon>Papaver</taxon>
    </lineage>
</organism>
<evidence type="ECO:0000256" key="1">
    <source>
        <dbReference type="SAM" id="MobiDB-lite"/>
    </source>
</evidence>
<dbReference type="AlphaFoldDB" id="A0A4Y7JAD9"/>
<keyword evidence="3" id="KW-1185">Reference proteome</keyword>
<dbReference type="EMBL" id="CM010717">
    <property type="protein sequence ID" value="RZC56585.1"/>
    <property type="molecule type" value="Genomic_DNA"/>
</dbReference>